<dbReference type="AlphaFoldDB" id="A3XIL6"/>
<gene>
    <name evidence="2" type="ORF">MED217_06217</name>
</gene>
<reference evidence="2 3" key="1">
    <citation type="journal article" date="2007" name="Nature">
        <title>Light stimulates growth of proteorhodopsin-containing marine Flavobacteria.</title>
        <authorList>
            <person name="Gomez-Consarnau L."/>
            <person name="Gonzalez J.M."/>
            <person name="Coll-Llado M."/>
            <person name="Gourdon P."/>
            <person name="Pascher T."/>
            <person name="Neutze R."/>
            <person name="Pedros-Alio C."/>
            <person name="Pinhassi J."/>
        </authorList>
    </citation>
    <scope>NUCLEOTIDE SEQUENCE [LARGE SCALE GENOMIC DNA]</scope>
    <source>
        <strain evidence="2 3">MED217</strain>
    </source>
</reference>
<keyword evidence="1" id="KW-0472">Membrane</keyword>
<dbReference type="EMBL" id="AANC01000002">
    <property type="protein sequence ID" value="EAQ50605.1"/>
    <property type="molecule type" value="Genomic_DNA"/>
</dbReference>
<name>A3XIL6_LEEBM</name>
<keyword evidence="1" id="KW-0812">Transmembrane</keyword>
<protein>
    <submittedName>
        <fullName evidence="2">Uncharacterized protein</fullName>
    </submittedName>
</protein>
<proteinExistence type="predicted"/>
<organism evidence="2 3">
    <name type="scientific">Leeuwenhoekiella blandensis (strain CECT 7118 / CCUG 51940 / KCTC 22103 / MED217)</name>
    <name type="common">Flavobacterium sp. (strain MED217)</name>
    <dbReference type="NCBI Taxonomy" id="398720"/>
    <lineage>
        <taxon>Bacteria</taxon>
        <taxon>Pseudomonadati</taxon>
        <taxon>Bacteroidota</taxon>
        <taxon>Flavobacteriia</taxon>
        <taxon>Flavobacteriales</taxon>
        <taxon>Flavobacteriaceae</taxon>
        <taxon>Leeuwenhoekiella</taxon>
    </lineage>
</organism>
<evidence type="ECO:0000256" key="1">
    <source>
        <dbReference type="SAM" id="Phobius"/>
    </source>
</evidence>
<keyword evidence="1" id="KW-1133">Transmembrane helix</keyword>
<evidence type="ECO:0000313" key="3">
    <source>
        <dbReference type="Proteomes" id="UP000001601"/>
    </source>
</evidence>
<sequence length="43" mass="4600">MKKSILAILSAPDAIPPNPKIAATIAIMINITVHFNIIVKFIG</sequence>
<accession>A3XIL6</accession>
<keyword evidence="3" id="KW-1185">Reference proteome</keyword>
<evidence type="ECO:0000313" key="2">
    <source>
        <dbReference type="EMBL" id="EAQ50605.1"/>
    </source>
</evidence>
<dbReference type="HOGENOM" id="CLU_217904_0_0_10"/>
<feature type="transmembrane region" description="Helical" evidence="1">
    <location>
        <begin position="21"/>
        <end position="42"/>
    </location>
</feature>
<comment type="caution">
    <text evidence="2">The sequence shown here is derived from an EMBL/GenBank/DDBJ whole genome shotgun (WGS) entry which is preliminary data.</text>
</comment>
<dbReference type="Proteomes" id="UP000001601">
    <property type="component" value="Unassembled WGS sequence"/>
</dbReference>